<proteinExistence type="predicted"/>
<accession>A0AAV3XRU3</accession>
<reference evidence="1" key="1">
    <citation type="submission" date="2019-10" db="EMBL/GenBank/DDBJ databases">
        <title>Draft genome sequece of Microseira wollei NIES-4236.</title>
        <authorList>
            <person name="Yamaguchi H."/>
            <person name="Suzuki S."/>
            <person name="Kawachi M."/>
        </authorList>
    </citation>
    <scope>NUCLEOTIDE SEQUENCE</scope>
    <source>
        <strain evidence="1">NIES-4236</strain>
    </source>
</reference>
<organism evidence="1 2">
    <name type="scientific">Microseira wollei NIES-4236</name>
    <dbReference type="NCBI Taxonomy" id="2530354"/>
    <lineage>
        <taxon>Bacteria</taxon>
        <taxon>Bacillati</taxon>
        <taxon>Cyanobacteriota</taxon>
        <taxon>Cyanophyceae</taxon>
        <taxon>Oscillatoriophycideae</taxon>
        <taxon>Aerosakkonematales</taxon>
        <taxon>Aerosakkonemataceae</taxon>
        <taxon>Microseira</taxon>
    </lineage>
</organism>
<evidence type="ECO:0008006" key="3">
    <source>
        <dbReference type="Google" id="ProtNLM"/>
    </source>
</evidence>
<keyword evidence="2" id="KW-1185">Reference proteome</keyword>
<sequence>MEAPELDDVSSNPTKNGEASPFWAWIAGAVVSLRSAARYAKRLTQSIGLGAKNGFSKQLISYAKSIVEWQLRLAQIDCRIRGILPQPKFARYIRIFKQFGAGTDTQAIWLAQIFPGEQFLGDDGQPIIKIKRRGTKSGKPNLAHISCRKFHSAMGMAPNWKEVRERKRENLLAVLVVVAALKLRQIHPAV</sequence>
<comment type="caution">
    <text evidence="1">The sequence shown here is derived from an EMBL/GenBank/DDBJ whole genome shotgun (WGS) entry which is preliminary data.</text>
</comment>
<protein>
    <recommendedName>
        <fullName evidence="3">Transposase</fullName>
    </recommendedName>
</protein>
<name>A0AAV3XRU3_9CYAN</name>
<dbReference type="Proteomes" id="UP001050975">
    <property type="component" value="Unassembled WGS sequence"/>
</dbReference>
<dbReference type="RefSeq" id="WP_226594400.1">
    <property type="nucleotide sequence ID" value="NZ_BLAY01000352.1"/>
</dbReference>
<evidence type="ECO:0000313" key="1">
    <source>
        <dbReference type="EMBL" id="GET44431.1"/>
    </source>
</evidence>
<dbReference type="AlphaFoldDB" id="A0AAV3XRU3"/>
<dbReference type="EMBL" id="BLAY01000352">
    <property type="protein sequence ID" value="GET44431.1"/>
    <property type="molecule type" value="Genomic_DNA"/>
</dbReference>
<evidence type="ECO:0000313" key="2">
    <source>
        <dbReference type="Proteomes" id="UP001050975"/>
    </source>
</evidence>
<gene>
    <name evidence="1" type="ORF">MiSe_92580</name>
</gene>